<organism evidence="2 3">
    <name type="scientific">Nibrella viscosa</name>
    <dbReference type="NCBI Taxonomy" id="1084524"/>
    <lineage>
        <taxon>Bacteria</taxon>
        <taxon>Pseudomonadati</taxon>
        <taxon>Bacteroidota</taxon>
        <taxon>Cytophagia</taxon>
        <taxon>Cytophagales</taxon>
        <taxon>Spirosomataceae</taxon>
        <taxon>Nibrella</taxon>
    </lineage>
</organism>
<dbReference type="Pfam" id="PF07969">
    <property type="entry name" value="Amidohydro_3"/>
    <property type="match status" value="1"/>
</dbReference>
<dbReference type="Gene3D" id="3.20.20.140">
    <property type="entry name" value="Metal-dependent hydrolases"/>
    <property type="match status" value="1"/>
</dbReference>
<gene>
    <name evidence="2" type="ORF">GCM10023187_40020</name>
</gene>
<sequence>MSLYVQMLMIRSIILTGFLIIPSTILAQAQQYDLVIKNGRVVDGTGNPWYYADVAIQNGKVARIGTIPATEGKRVIDAKNQIVAPGFIDVHAHVEGSLEERPTADNFLYDGVTSVVTGNCGGSRTNLRAFQDTLKALGISINVASLVGHNAIRLKVMKTAFREPTAREQAEMEALVEQAMKDGAVGLSTGLIYTPGTYARTPEIVNLAKAAARYGGVYASHIRNEGQEVSKAIEEAIQIGREAGIAVQISHFKVASKPLWGFSKQTISMVDAARREGIDVTVDQYPYTASSTTLLSTIPSWALADSDSIVLTRFHDAATRLRIKKEMLESLRKNGRNNFDYAVVSYNPVDTTYNGLSITRINQKLGRKANAETEADLILDLIEKAGPKRIQMVYHTMSEEDVATIMRYPNTMVASDAGVARYMSGVPHPRAYGTNSRVLGRYVREKQIIPLEEAIRRMTSLPAQRFRLADRGLLKPGYAADIVVFDEKTVADQATYDKPHAYATGFSEVLVNGEAVIENSRHSGKRPGQVLVGNGYQAGIAANK</sequence>
<dbReference type="InterPro" id="IPR032466">
    <property type="entry name" value="Metal_Hydrolase"/>
</dbReference>
<dbReference type="InterPro" id="IPR050378">
    <property type="entry name" value="Metallo-dep_Hydrolases_sf"/>
</dbReference>
<feature type="domain" description="Amidohydrolase 3" evidence="1">
    <location>
        <begin position="74"/>
        <end position="516"/>
    </location>
</feature>
<dbReference type="InterPro" id="IPR023100">
    <property type="entry name" value="D-aminoacylase_insert_dom_sf"/>
</dbReference>
<evidence type="ECO:0000313" key="2">
    <source>
        <dbReference type="EMBL" id="GAA4412619.1"/>
    </source>
</evidence>
<dbReference type="EMBL" id="BAABHB010000009">
    <property type="protein sequence ID" value="GAA4412619.1"/>
    <property type="molecule type" value="Genomic_DNA"/>
</dbReference>
<evidence type="ECO:0000259" key="1">
    <source>
        <dbReference type="Pfam" id="PF07969"/>
    </source>
</evidence>
<dbReference type="PANTHER" id="PTHR11647:SF1">
    <property type="entry name" value="COLLAPSIN RESPONSE MEDIATOR PROTEIN"/>
    <property type="match status" value="1"/>
</dbReference>
<proteinExistence type="predicted"/>
<dbReference type="InterPro" id="IPR013108">
    <property type="entry name" value="Amidohydro_3"/>
</dbReference>
<dbReference type="SUPFAM" id="SSF51556">
    <property type="entry name" value="Metallo-dependent hydrolases"/>
    <property type="match status" value="1"/>
</dbReference>
<keyword evidence="3" id="KW-1185">Reference proteome</keyword>
<dbReference type="SUPFAM" id="SSF51338">
    <property type="entry name" value="Composite domain of metallo-dependent hydrolases"/>
    <property type="match status" value="1"/>
</dbReference>
<dbReference type="Gene3D" id="2.30.40.10">
    <property type="entry name" value="Urease, subunit C, domain 1"/>
    <property type="match status" value="1"/>
</dbReference>
<dbReference type="Gene3D" id="3.30.1490.130">
    <property type="entry name" value="D-aminoacylase. Domain 3"/>
    <property type="match status" value="1"/>
</dbReference>
<evidence type="ECO:0000313" key="3">
    <source>
        <dbReference type="Proteomes" id="UP001500936"/>
    </source>
</evidence>
<reference evidence="3" key="1">
    <citation type="journal article" date="2019" name="Int. J. Syst. Evol. Microbiol.">
        <title>The Global Catalogue of Microorganisms (GCM) 10K type strain sequencing project: providing services to taxonomists for standard genome sequencing and annotation.</title>
        <authorList>
            <consortium name="The Broad Institute Genomics Platform"/>
            <consortium name="The Broad Institute Genome Sequencing Center for Infectious Disease"/>
            <person name="Wu L."/>
            <person name="Ma J."/>
        </authorList>
    </citation>
    <scope>NUCLEOTIDE SEQUENCE [LARGE SCALE GENOMIC DNA]</scope>
    <source>
        <strain evidence="3">JCM 17925</strain>
    </source>
</reference>
<accession>A0ABP8KR29</accession>
<dbReference type="Proteomes" id="UP001500936">
    <property type="component" value="Unassembled WGS sequence"/>
</dbReference>
<dbReference type="PANTHER" id="PTHR11647">
    <property type="entry name" value="HYDRANTOINASE/DIHYDROPYRIMIDINASE FAMILY MEMBER"/>
    <property type="match status" value="1"/>
</dbReference>
<dbReference type="CDD" id="cd01297">
    <property type="entry name" value="D-aminoacylase"/>
    <property type="match status" value="1"/>
</dbReference>
<protein>
    <submittedName>
        <fullName evidence="2">Amidohydrolase family protein</fullName>
    </submittedName>
</protein>
<name>A0ABP8KR29_9BACT</name>
<comment type="caution">
    <text evidence="2">The sequence shown here is derived from an EMBL/GenBank/DDBJ whole genome shotgun (WGS) entry which is preliminary data.</text>
</comment>
<dbReference type="InterPro" id="IPR011059">
    <property type="entry name" value="Metal-dep_hydrolase_composite"/>
</dbReference>